<dbReference type="EMBL" id="OQ829281">
    <property type="protein sequence ID" value="WHS68323.1"/>
    <property type="molecule type" value="Genomic_DNA"/>
</dbReference>
<keyword evidence="2" id="KW-1185">Reference proteome</keyword>
<sequence length="69" mass="7877">MSNWIWVLKLVNKDKSDDLPMLLTYKTRKEARAGLKNLIPARKQNIKVSMHKANITPAGAILVLSKIEY</sequence>
<accession>A0AAF0KYE8</accession>
<organism evidence="1 2">
    <name type="scientific">phage PKM.Lu.22.1</name>
    <dbReference type="NCBI Taxonomy" id="3049197"/>
    <lineage>
        <taxon>Viruses</taxon>
        <taxon>Duplodnaviria</taxon>
        <taxon>Heunggongvirae</taxon>
        <taxon>Uroviricota</taxon>
        <taxon>Caudoviricetes</taxon>
        <taxon>Grimontviridae</taxon>
    </lineage>
</organism>
<name>A0AAF0KYE8_9CAUD</name>
<dbReference type="Proteomes" id="UP001223176">
    <property type="component" value="Segment"/>
</dbReference>
<evidence type="ECO:0000313" key="1">
    <source>
        <dbReference type="EMBL" id="WHS68323.1"/>
    </source>
</evidence>
<evidence type="ECO:0000313" key="2">
    <source>
        <dbReference type="Proteomes" id="UP001223176"/>
    </source>
</evidence>
<reference evidence="1" key="1">
    <citation type="submission" date="2023-04" db="EMBL/GenBank/DDBJ databases">
        <title>Isolation and Characterization of Novel Plasmid-specific Phages Infecting Bacteria Carrying Diverse Conjugative Plasmids.</title>
        <authorList>
            <person name="Parra B."/>
            <person name="Cockx B."/>
            <person name="Lutz V.T."/>
            <person name="Bronsted L."/>
            <person name="Smets B.F."/>
            <person name="Dechesne A."/>
        </authorList>
    </citation>
    <scope>NUCLEOTIDE SEQUENCE</scope>
</reference>
<proteinExistence type="predicted"/>
<protein>
    <submittedName>
        <fullName evidence="1">Uncharacterized protein</fullName>
    </submittedName>
</protein>